<dbReference type="InterPro" id="IPR013783">
    <property type="entry name" value="Ig-like_fold"/>
</dbReference>
<feature type="signal peptide" evidence="1">
    <location>
        <begin position="1"/>
        <end position="18"/>
    </location>
</feature>
<gene>
    <name evidence="2" type="ORF">LPB301_06510</name>
</gene>
<reference evidence="3" key="1">
    <citation type="submission" date="2016-02" db="EMBL/GenBank/DDBJ databases">
        <title>Paenibacillus sp. LPB0068, isolated from Crassostrea gigas.</title>
        <authorList>
            <person name="Shin S.-K."/>
            <person name="Yi H."/>
        </authorList>
    </citation>
    <scope>NUCLEOTIDE SEQUENCE [LARGE SCALE GENOMIC DNA]</scope>
    <source>
        <strain evidence="3">KCTC 23969</strain>
    </source>
</reference>
<dbReference type="STRING" id="996801.BW723_17290"/>
<organism evidence="2 3">
    <name type="scientific">Polaribacter reichenbachii</name>
    <dbReference type="NCBI Taxonomy" id="996801"/>
    <lineage>
        <taxon>Bacteria</taxon>
        <taxon>Pseudomonadati</taxon>
        <taxon>Bacteroidota</taxon>
        <taxon>Flavobacteriia</taxon>
        <taxon>Flavobacteriales</taxon>
        <taxon>Flavobacteriaceae</taxon>
    </lineage>
</organism>
<evidence type="ECO:0000256" key="1">
    <source>
        <dbReference type="SAM" id="SignalP"/>
    </source>
</evidence>
<dbReference type="Proteomes" id="UP000092612">
    <property type="component" value="Unassembled WGS sequence"/>
</dbReference>
<comment type="caution">
    <text evidence="2">The sequence shown here is derived from an EMBL/GenBank/DDBJ whole genome shotgun (WGS) entry which is preliminary data.</text>
</comment>
<evidence type="ECO:0008006" key="4">
    <source>
        <dbReference type="Google" id="ProtNLM"/>
    </source>
</evidence>
<proteinExistence type="predicted"/>
<dbReference type="EMBL" id="LSFL01000013">
    <property type="protein sequence ID" value="OBY66644.1"/>
    <property type="molecule type" value="Genomic_DNA"/>
</dbReference>
<dbReference type="AlphaFoldDB" id="A0A1B8U455"/>
<sequence>MKKLLLFFIFIFTINAFSQKEANFWYFGQNAGLDFSTSPPTALTDGQINTDEGCSSFSSPSGELLFYSDGISVYTKEHRLMTYSNGTSANNLKGNPSSTQSGMIIPKPGSTTIYYLFTVGTDYVGNANNPNPGFNFYTIDMSKNRGLGEITRGPTDLAINPDTNINMSNNWSEKVAAVKGADCNVYWVVSFAVDTFYSYKVTDAGVDINNIITSKVNFTASDKRGYLQVSPNGKKIAFADYNASGNSITGSLVLFDFDNATGKVDQFSSETLITRFSGESPYGVSFSPQSNKLYASSYNGSFSVFQFDLESSNIAASKKTIANRNGFRGSLQLAPDGKIYASIPDSFFLDVIENPDEDADKIIYTENAIHLNGRLTAQGLPPFISSLLLPIEILDADTNISINNTDAQFCIGQDKTIISEDIAGTGATYSWTFNDGINPPTDITPTTNPGSLVLTNIQPSNAGEYTLKIELTDDCGVVTQYNGTFNVEVFETAAANKPNDIYFCDTDRNGFNKFDFQADLNSEILGGLDPTIFDVLYFNTLDDANTGNNPLPNPYSNPTAFSSETIYVRVQNTNAIDACFAITDFILAVTDYPSPTQPEPYRICDNTESSSDTDGIINTFLLNTRDAEILGSLNSAQYNISYHTTQIGAENNDITTIVDKDSNYSVTNSKTLYIRVENKDNIGCYDANTSLELIVDALPNTNLEVDLLQCDDDLDRVSTINLTEAEISISINYQNETFKYFATEADAISGSPEVADKLRYPVNQTGEAWVRIISDQNCYRISKINLSVEASADVAYYKEFPAVCDDFLQKDGTDGALNDDTDGITNFDFSVANTEILAFFPPALQPDLEVSYYETTADRTAVINAIADISNYRNINYPSNITRQTIYFKITNKNNNNCSGIGELYLKTNLVPTAATAPDLELCDDVLDGDTANGIVQYFDLESQTTAILNGQNAADFTVTYHDSETDANAGINELISPFENTVRDSQPIYVRVTNNTTGCFTDHTSFNVIVNPVPIANFVNDLEVCDDNSDGSARNGFSQSIDLESQTAGILGTQDPNIHIVTYHRSLADAQSGNLPLVSPYTNNTIDRETIYVRILNTNSMCVNGISNFDVIVNPEPTFEQPTNLAYCDDELDGDDANGIVQNIDLDSKITEILGASQSPNDFWVTFHKSQADATSGNDPVVSPYQNT</sequence>
<keyword evidence="1" id="KW-0732">Signal</keyword>
<feature type="non-terminal residue" evidence="2">
    <location>
        <position position="1189"/>
    </location>
</feature>
<evidence type="ECO:0000313" key="3">
    <source>
        <dbReference type="Proteomes" id="UP000092612"/>
    </source>
</evidence>
<evidence type="ECO:0000313" key="2">
    <source>
        <dbReference type="EMBL" id="OBY66644.1"/>
    </source>
</evidence>
<dbReference type="InterPro" id="IPR011042">
    <property type="entry name" value="6-blade_b-propeller_TolB-like"/>
</dbReference>
<dbReference type="SUPFAM" id="SSF63829">
    <property type="entry name" value="Calcium-dependent phosphotriesterase"/>
    <property type="match status" value="1"/>
</dbReference>
<protein>
    <recommendedName>
        <fullName evidence="4">PKD domain-containing protein</fullName>
    </recommendedName>
</protein>
<dbReference type="Gene3D" id="2.60.40.10">
    <property type="entry name" value="Immunoglobulins"/>
    <property type="match status" value="1"/>
</dbReference>
<feature type="chain" id="PRO_5008615962" description="PKD domain-containing protein" evidence="1">
    <location>
        <begin position="19"/>
        <end position="1189"/>
    </location>
</feature>
<accession>A0A1B8U455</accession>
<dbReference type="Gene3D" id="2.120.10.30">
    <property type="entry name" value="TolB, C-terminal domain"/>
    <property type="match status" value="1"/>
</dbReference>
<name>A0A1B8U455_9FLAO</name>
<keyword evidence="3" id="KW-1185">Reference proteome</keyword>